<proteinExistence type="predicted"/>
<comment type="caution">
    <text evidence="2">The sequence shown here is derived from an EMBL/GenBank/DDBJ whole genome shotgun (WGS) entry which is preliminary data.</text>
</comment>
<organism evidence="2 3">
    <name type="scientific">Streptomyces chumphonensis</name>
    <dbReference type="NCBI Taxonomy" id="1214925"/>
    <lineage>
        <taxon>Bacteria</taxon>
        <taxon>Bacillati</taxon>
        <taxon>Actinomycetota</taxon>
        <taxon>Actinomycetes</taxon>
        <taxon>Kitasatosporales</taxon>
        <taxon>Streptomycetaceae</taxon>
        <taxon>Streptomyces</taxon>
    </lineage>
</organism>
<name>A0A927EZ74_9ACTN</name>
<keyword evidence="3" id="KW-1185">Reference proteome</keyword>
<gene>
    <name evidence="2" type="ORF">IF129_09135</name>
</gene>
<accession>A0A927EZ74</accession>
<feature type="signal peptide" evidence="1">
    <location>
        <begin position="1"/>
        <end position="24"/>
    </location>
</feature>
<evidence type="ECO:0000256" key="1">
    <source>
        <dbReference type="SAM" id="SignalP"/>
    </source>
</evidence>
<dbReference type="InterPro" id="IPR006311">
    <property type="entry name" value="TAT_signal"/>
</dbReference>
<evidence type="ECO:0000313" key="3">
    <source>
        <dbReference type="Proteomes" id="UP000632289"/>
    </source>
</evidence>
<dbReference type="EMBL" id="JACXYU010000003">
    <property type="protein sequence ID" value="MBD3931722.1"/>
    <property type="molecule type" value="Genomic_DNA"/>
</dbReference>
<keyword evidence="1" id="KW-0732">Signal</keyword>
<dbReference type="AlphaFoldDB" id="A0A927EZ74"/>
<dbReference type="RefSeq" id="WP_191209013.1">
    <property type="nucleotide sequence ID" value="NZ_BAABKL010000018.1"/>
</dbReference>
<sequence length="201" mass="21389">MTRTGQRAALAAVAALLLAGTATGAATAAAPATGEARPAPAAASGDVSVLGGLEVEVVQPYEPVEISDTWHMGLLPEGRQNHVVTRPERYAADIETAKGYVGDDIRPDSMSLGVQSEYGEVRLITGAWRLAEAPREIRVTFEGDTFSHLAQIVRLPGRPGWGTYYFDAEGWGLSKTAFTVEGVDADGEVFDVVEHRPWPQG</sequence>
<protein>
    <recommendedName>
        <fullName evidence="4">Lipoprotein</fullName>
    </recommendedName>
</protein>
<feature type="chain" id="PRO_5039190450" description="Lipoprotein" evidence="1">
    <location>
        <begin position="25"/>
        <end position="201"/>
    </location>
</feature>
<dbReference type="Proteomes" id="UP000632289">
    <property type="component" value="Unassembled WGS sequence"/>
</dbReference>
<dbReference type="PROSITE" id="PS51318">
    <property type="entry name" value="TAT"/>
    <property type="match status" value="1"/>
</dbReference>
<reference evidence="2" key="1">
    <citation type="submission" date="2020-09" db="EMBL/GenBank/DDBJ databases">
        <title>Secondary metabolite and genome analysis of marine Streptomyces chumphonensis KK1-2T.</title>
        <authorList>
            <person name="Phongsopitanun W."/>
            <person name="Kanchanasin P."/>
            <person name="Pittayakhajonwut P."/>
            <person name="Suwanborirux K."/>
            <person name="Tanasupawat S."/>
        </authorList>
    </citation>
    <scope>NUCLEOTIDE SEQUENCE</scope>
    <source>
        <strain evidence="2">KK1-2</strain>
    </source>
</reference>
<evidence type="ECO:0008006" key="4">
    <source>
        <dbReference type="Google" id="ProtNLM"/>
    </source>
</evidence>
<evidence type="ECO:0000313" key="2">
    <source>
        <dbReference type="EMBL" id="MBD3931722.1"/>
    </source>
</evidence>